<dbReference type="Proteomes" id="UP000029453">
    <property type="component" value="Unassembled WGS sequence"/>
</dbReference>
<evidence type="ECO:0000256" key="1">
    <source>
        <dbReference type="ARBA" id="ARBA00023125"/>
    </source>
</evidence>
<comment type="caution">
    <text evidence="3">The sequence shown here is derived from an EMBL/GenBank/DDBJ whole genome shotgun (WGS) entry which is preliminary data.</text>
</comment>
<dbReference type="SUPFAM" id="SSF57863">
    <property type="entry name" value="ArfGap/RecO-like zinc finger"/>
    <property type="match status" value="1"/>
</dbReference>
<keyword evidence="1" id="KW-0238">DNA-binding</keyword>
<accession>M9LQ27</accession>
<dbReference type="InterPro" id="IPR037278">
    <property type="entry name" value="ARFGAP/RecO"/>
</dbReference>
<evidence type="ECO:0000313" key="4">
    <source>
        <dbReference type="Proteomes" id="UP000029453"/>
    </source>
</evidence>
<organism evidence="3 4">
    <name type="scientific">Paenibacillus popilliae ATCC 14706</name>
    <dbReference type="NCBI Taxonomy" id="1212764"/>
    <lineage>
        <taxon>Bacteria</taxon>
        <taxon>Bacillati</taxon>
        <taxon>Bacillota</taxon>
        <taxon>Bacilli</taxon>
        <taxon>Bacillales</taxon>
        <taxon>Paenibacillaceae</taxon>
        <taxon>Paenibacillus</taxon>
    </lineage>
</organism>
<feature type="domain" description="Cas12f1-like TNB" evidence="2">
    <location>
        <begin position="2"/>
        <end position="56"/>
    </location>
</feature>
<name>M9LQ27_PAEPP</name>
<dbReference type="InterPro" id="IPR010095">
    <property type="entry name" value="Cas12f1-like_TNB"/>
</dbReference>
<dbReference type="Pfam" id="PF07282">
    <property type="entry name" value="Cas12f1-like_TNB"/>
    <property type="match status" value="1"/>
</dbReference>
<reference evidence="3 4" key="1">
    <citation type="submission" date="2012-10" db="EMBL/GenBank/DDBJ databases">
        <title>Draft Genome Sequence of Paenibacillus popilliae ATCC 14706T.</title>
        <authorList>
            <person name="Iiyama K."/>
            <person name="Mori K."/>
            <person name="Mon H."/>
            <person name="Chieda Y."/>
            <person name="Lee J.M."/>
            <person name="Kusakabe T."/>
            <person name="Tashiro K."/>
            <person name="Asano S."/>
            <person name="Yasunaga-Aoki C."/>
            <person name="Shimizu S."/>
        </authorList>
    </citation>
    <scope>NUCLEOTIDE SEQUENCE [LARGE SCALE GENOMIC DNA]</scope>
    <source>
        <strain evidence="3 4">ATCC 14706</strain>
    </source>
</reference>
<dbReference type="AlphaFoldDB" id="M9LQ27"/>
<keyword evidence="4" id="KW-1185">Reference proteome</keyword>
<dbReference type="RefSeq" id="WP_006286240.1">
    <property type="nucleotide sequence ID" value="NZ_BALG01000133.1"/>
</dbReference>
<evidence type="ECO:0000313" key="3">
    <source>
        <dbReference type="EMBL" id="GAC42751.1"/>
    </source>
</evidence>
<sequence>MKGRDLIIAPKNYASSQLCSECGHKNPDVKNLNLREWTCPECNSHHDRDVNASGNLLKLAM</sequence>
<protein>
    <submittedName>
        <fullName evidence="3">Transposase and inactivated derivative</fullName>
    </submittedName>
</protein>
<dbReference type="GO" id="GO:0003677">
    <property type="term" value="F:DNA binding"/>
    <property type="evidence" value="ECO:0007669"/>
    <property type="project" value="UniProtKB-KW"/>
</dbReference>
<evidence type="ECO:0000259" key="2">
    <source>
        <dbReference type="Pfam" id="PF07282"/>
    </source>
</evidence>
<gene>
    <name evidence="3" type="ORF">PPOP_2111</name>
</gene>
<proteinExistence type="predicted"/>
<dbReference type="EMBL" id="BALG01000133">
    <property type="protein sequence ID" value="GAC42751.1"/>
    <property type="molecule type" value="Genomic_DNA"/>
</dbReference>